<dbReference type="Gene3D" id="3.30.450.40">
    <property type="match status" value="1"/>
</dbReference>
<gene>
    <name evidence="1" type="ORF">DS2_14029</name>
</gene>
<dbReference type="STRING" id="1328313.DS2_14029"/>
<sequence length="237" mass="27229">MSDNEQMPLLSCSEEDVARYLTEHPDFFSRHPDVLRQVEIAHESSGVVSLLERQQQLLRDKVARQEHDITRLISTAKHNETIYKAFINLYMALLECPDSKQMIYLLRAILLEQIQLDGMKLVLFIAGSDEHAANLVQPRNLFQEVLQQRLARDDYYFGRLKKQEMSLFFTDEQAIKSVALIRLGGQKDMGILAFGSIDEQHFQGDMDTIFLAPMVKLINRLLLDFSLDSQPTDVPSS</sequence>
<dbReference type="PANTHER" id="PTHR38765:SF1">
    <property type="entry name" value="DUF484 DOMAIN-CONTAINING PROTEIN"/>
    <property type="match status" value="1"/>
</dbReference>
<protein>
    <recommendedName>
        <fullName evidence="3">DUF484 domain-containing protein</fullName>
    </recommendedName>
</protein>
<comment type="caution">
    <text evidence="1">The sequence shown here is derived from an EMBL/GenBank/DDBJ whole genome shotgun (WGS) entry which is preliminary data.</text>
</comment>
<dbReference type="EMBL" id="ARZY01000029">
    <property type="protein sequence ID" value="EWH09098.1"/>
    <property type="molecule type" value="Genomic_DNA"/>
</dbReference>
<evidence type="ECO:0000313" key="1">
    <source>
        <dbReference type="EMBL" id="EWH09098.1"/>
    </source>
</evidence>
<evidence type="ECO:0000313" key="2">
    <source>
        <dbReference type="Proteomes" id="UP000019276"/>
    </source>
</evidence>
<evidence type="ECO:0008006" key="3">
    <source>
        <dbReference type="Google" id="ProtNLM"/>
    </source>
</evidence>
<dbReference type="OrthoDB" id="8525200at2"/>
<dbReference type="InterPro" id="IPR007435">
    <property type="entry name" value="DUF484"/>
</dbReference>
<dbReference type="eggNOG" id="COG3159">
    <property type="taxonomic scope" value="Bacteria"/>
</dbReference>
<accession>W7QMF4</accession>
<organism evidence="1 2">
    <name type="scientific">Catenovulum agarivorans DS-2</name>
    <dbReference type="NCBI Taxonomy" id="1328313"/>
    <lineage>
        <taxon>Bacteria</taxon>
        <taxon>Pseudomonadati</taxon>
        <taxon>Pseudomonadota</taxon>
        <taxon>Gammaproteobacteria</taxon>
        <taxon>Alteromonadales</taxon>
        <taxon>Alteromonadaceae</taxon>
        <taxon>Catenovulum</taxon>
    </lineage>
</organism>
<dbReference type="Pfam" id="PF04340">
    <property type="entry name" value="DUF484"/>
    <property type="match status" value="1"/>
</dbReference>
<dbReference type="Proteomes" id="UP000019276">
    <property type="component" value="Unassembled WGS sequence"/>
</dbReference>
<keyword evidence="2" id="KW-1185">Reference proteome</keyword>
<proteinExistence type="predicted"/>
<reference evidence="1 2" key="1">
    <citation type="journal article" date="2014" name="Genome Announc.">
        <title>Draft Genome Sequence of the Agar-Degrading Bacterium Catenovulum sp. Strain DS-2, Isolated from Intestines of Haliotis diversicolor.</title>
        <authorList>
            <person name="Shan D."/>
            <person name="Li X."/>
            <person name="Gu Z."/>
            <person name="Wei G."/>
            <person name="Gao Z."/>
            <person name="Shao Z."/>
        </authorList>
    </citation>
    <scope>NUCLEOTIDE SEQUENCE [LARGE SCALE GENOMIC DNA]</scope>
    <source>
        <strain evidence="1 2">DS-2</strain>
    </source>
</reference>
<dbReference type="RefSeq" id="WP_035015460.1">
    <property type="nucleotide sequence ID" value="NZ_ARZY01000029.1"/>
</dbReference>
<name>W7QMF4_9ALTE</name>
<dbReference type="AlphaFoldDB" id="W7QMF4"/>
<dbReference type="PANTHER" id="PTHR38765">
    <property type="entry name" value="DUF484 DOMAIN-CONTAINING PROTEIN"/>
    <property type="match status" value="1"/>
</dbReference>
<dbReference type="InterPro" id="IPR029016">
    <property type="entry name" value="GAF-like_dom_sf"/>
</dbReference>